<keyword evidence="3" id="KW-1185">Reference proteome</keyword>
<feature type="region of interest" description="Disordered" evidence="1">
    <location>
        <begin position="556"/>
        <end position="585"/>
    </location>
</feature>
<dbReference type="AlphaFoldDB" id="A0A166MAR6"/>
<evidence type="ECO:0000313" key="3">
    <source>
        <dbReference type="Proteomes" id="UP000076532"/>
    </source>
</evidence>
<dbReference type="EMBL" id="KV417530">
    <property type="protein sequence ID" value="KZP23806.1"/>
    <property type="molecule type" value="Genomic_DNA"/>
</dbReference>
<dbReference type="InterPro" id="IPR036871">
    <property type="entry name" value="PX_dom_sf"/>
</dbReference>
<dbReference type="OrthoDB" id="3244370at2759"/>
<dbReference type="Proteomes" id="UP000076532">
    <property type="component" value="Unassembled WGS sequence"/>
</dbReference>
<gene>
    <name evidence="2" type="ORF">FIBSPDRAFT_930304</name>
</gene>
<name>A0A166MAR6_9AGAM</name>
<feature type="region of interest" description="Disordered" evidence="1">
    <location>
        <begin position="473"/>
        <end position="509"/>
    </location>
</feature>
<evidence type="ECO:0008006" key="4">
    <source>
        <dbReference type="Google" id="ProtNLM"/>
    </source>
</evidence>
<sequence length="718" mass="76890">MSAMSSPYAQGTGGADGAPMDPDAWKRAVYRAPPTHFSVEILQPSKEGGSIGFGLRISPIREDGRSQSSHGSNSEYDIWRRWEDCLCFQDCLEQEYEQKSRLKVKRLQAGKGVKKHGVYARKDAASSWDSLPPGPDPKSVAVDIHQHIPKLTKKGTLFRASQATIDQRHIELQACINGLFAEDVPTLIQDMRENRKVTDFFGYWRMDFDLAVKRQKRAAKAPEQSSRASMSSSVFATYFSGGSNTNFADPDATLVNPAAPNKKAKSKASPALSFTSPRKASHVPSSPLSSRSGKTFNHSGSEDEKSLSRRGSDASTSSSVGPPTPLGSNGATPYIVRHDPPVSFGYNPDQPPYGGASGLEPLPEDDELVATMAGVKVRPNLRPQGRDRRASNRNASMYGSPDGQEEVSAEEKSNNRQSWMTTTSIAETINPASYLDELGLSEFSLPKSPSSSAFPRMSVASFATFMTDNSADAITMTPGGNLRRSASADSRRTTRPDVEEEEGAWSDGEGDLLDAYFNDAFGRPSSVVFDQGPATPTASHPTSVSFRASMFSTRSRNSMVSSTSSTPSSSSSGAGSSTSSASPSASVFTASTTTSSFGGISTLSPDGHISVKVSHNMAIISLRVSRSIPFADLRVKIYDKFVTQENVPLSRSFAVGYVPPSSGPVGSGVRARSASLASAEIPKGAQMRFIHSQNDWESAVATMDTGKLSLRAIGEEAS</sequence>
<feature type="compositionally biased region" description="Low complexity" evidence="1">
    <location>
        <begin position="256"/>
        <end position="271"/>
    </location>
</feature>
<dbReference type="GO" id="GO:0035091">
    <property type="term" value="F:phosphatidylinositol binding"/>
    <property type="evidence" value="ECO:0007669"/>
    <property type="project" value="InterPro"/>
</dbReference>
<feature type="compositionally biased region" description="Acidic residues" evidence="1">
    <location>
        <begin position="498"/>
        <end position="509"/>
    </location>
</feature>
<feature type="region of interest" description="Disordered" evidence="1">
    <location>
        <begin position="1"/>
        <end position="20"/>
    </location>
</feature>
<organism evidence="2 3">
    <name type="scientific">Athelia psychrophila</name>
    <dbReference type="NCBI Taxonomy" id="1759441"/>
    <lineage>
        <taxon>Eukaryota</taxon>
        <taxon>Fungi</taxon>
        <taxon>Dikarya</taxon>
        <taxon>Basidiomycota</taxon>
        <taxon>Agaricomycotina</taxon>
        <taxon>Agaricomycetes</taxon>
        <taxon>Agaricomycetidae</taxon>
        <taxon>Atheliales</taxon>
        <taxon>Atheliaceae</taxon>
        <taxon>Athelia</taxon>
    </lineage>
</organism>
<dbReference type="STRING" id="436010.A0A166MAR6"/>
<reference evidence="2 3" key="1">
    <citation type="journal article" date="2016" name="Mol. Biol. Evol.">
        <title>Comparative Genomics of Early-Diverging Mushroom-Forming Fungi Provides Insights into the Origins of Lignocellulose Decay Capabilities.</title>
        <authorList>
            <person name="Nagy L.G."/>
            <person name="Riley R."/>
            <person name="Tritt A."/>
            <person name="Adam C."/>
            <person name="Daum C."/>
            <person name="Floudas D."/>
            <person name="Sun H."/>
            <person name="Yadav J.S."/>
            <person name="Pangilinan J."/>
            <person name="Larsson K.H."/>
            <person name="Matsuura K."/>
            <person name="Barry K."/>
            <person name="Labutti K."/>
            <person name="Kuo R."/>
            <person name="Ohm R.A."/>
            <person name="Bhattacharya S.S."/>
            <person name="Shirouzu T."/>
            <person name="Yoshinaga Y."/>
            <person name="Martin F.M."/>
            <person name="Grigoriev I.V."/>
            <person name="Hibbett D.S."/>
        </authorList>
    </citation>
    <scope>NUCLEOTIDE SEQUENCE [LARGE SCALE GENOMIC DNA]</scope>
    <source>
        <strain evidence="2 3">CBS 109695</strain>
    </source>
</reference>
<accession>A0A166MAR6</accession>
<evidence type="ECO:0000313" key="2">
    <source>
        <dbReference type="EMBL" id="KZP23806.1"/>
    </source>
</evidence>
<feature type="region of interest" description="Disordered" evidence="1">
    <location>
        <begin position="378"/>
        <end position="417"/>
    </location>
</feature>
<dbReference type="Gene3D" id="3.30.1520.10">
    <property type="entry name" value="Phox-like domain"/>
    <property type="match status" value="1"/>
</dbReference>
<feature type="compositionally biased region" description="Basic and acidic residues" evidence="1">
    <location>
        <begin position="300"/>
        <end position="312"/>
    </location>
</feature>
<evidence type="ECO:0000256" key="1">
    <source>
        <dbReference type="SAM" id="MobiDB-lite"/>
    </source>
</evidence>
<protein>
    <recommendedName>
        <fullName evidence="4">PX domain-containing protein</fullName>
    </recommendedName>
</protein>
<proteinExistence type="predicted"/>
<feature type="compositionally biased region" description="Low complexity" evidence="1">
    <location>
        <begin position="282"/>
        <end position="292"/>
    </location>
</feature>
<feature type="region of interest" description="Disordered" evidence="1">
    <location>
        <begin position="252"/>
        <end position="362"/>
    </location>
</feature>